<dbReference type="SUPFAM" id="SSF46785">
    <property type="entry name" value="Winged helix' DNA-binding domain"/>
    <property type="match status" value="1"/>
</dbReference>
<evidence type="ECO:0000256" key="1">
    <source>
        <dbReference type="ARBA" id="ARBA00009437"/>
    </source>
</evidence>
<evidence type="ECO:0000313" key="6">
    <source>
        <dbReference type="EMBL" id="KKC39600.1"/>
    </source>
</evidence>
<dbReference type="InterPro" id="IPR036388">
    <property type="entry name" value="WH-like_DNA-bd_sf"/>
</dbReference>
<proteinExistence type="inferred from homology"/>
<dbReference type="CDD" id="cd08432">
    <property type="entry name" value="PBP2_GcdR_TrpI_HvrB_AmpR_like"/>
    <property type="match status" value="1"/>
</dbReference>
<dbReference type="OrthoDB" id="9807765at2"/>
<keyword evidence="4" id="KW-0804">Transcription</keyword>
<dbReference type="InterPro" id="IPR036390">
    <property type="entry name" value="WH_DNA-bd_sf"/>
</dbReference>
<sequence length="315" mass="34588">MLFGSKAFPPLQTLRAFLAVAETASFTKAAQAIGITQTGVSHQIAQLEQWLGAELFVRERNALRLTRVGETLLPEVQNSLSSLAAALASAKRVPGPRTLVISTSPEFGSQWLVPRIDRFIQDHPDLSISVALSYRRADLMAGEADLAIWLGSGGPPLSAERLAIEEEFPVCSPELYRTLPSRQAARAAPLLHYVGERHTVLDWRRWFTQIYGTEEDGGPDHIHTELDLDTGPTFKTFAEMLDACRAGAGFALVRSSLVVDDLATGKLVRSFSESVNSDLHYHVVWLPSSQKMDDIDTFKAWLKSELGAVAPKPPE</sequence>
<dbReference type="InterPro" id="IPR000847">
    <property type="entry name" value="LysR_HTH_N"/>
</dbReference>
<dbReference type="FunFam" id="1.10.10.10:FF:000001">
    <property type="entry name" value="LysR family transcriptional regulator"/>
    <property type="match status" value="1"/>
</dbReference>
<dbReference type="PRINTS" id="PR00039">
    <property type="entry name" value="HTHLYSR"/>
</dbReference>
<dbReference type="AlphaFoldDB" id="A0A0F5QF86"/>
<evidence type="ECO:0000313" key="7">
    <source>
        <dbReference type="Proteomes" id="UP000033411"/>
    </source>
</evidence>
<dbReference type="GO" id="GO:0003700">
    <property type="term" value="F:DNA-binding transcription factor activity"/>
    <property type="evidence" value="ECO:0007669"/>
    <property type="project" value="InterPro"/>
</dbReference>
<dbReference type="Pfam" id="PF00126">
    <property type="entry name" value="HTH_1"/>
    <property type="match status" value="1"/>
</dbReference>
<keyword evidence="7" id="KW-1185">Reference proteome</keyword>
<keyword evidence="2" id="KW-0805">Transcription regulation</keyword>
<gene>
    <name evidence="6" type="ORF">WH87_05415</name>
</gene>
<dbReference type="Proteomes" id="UP000033411">
    <property type="component" value="Unassembled WGS sequence"/>
</dbReference>
<dbReference type="PANTHER" id="PTHR30537:SF26">
    <property type="entry name" value="GLYCINE CLEAVAGE SYSTEM TRANSCRIPTIONAL ACTIVATOR"/>
    <property type="match status" value="1"/>
</dbReference>
<organism evidence="6 7">
    <name type="scientific">Devosia epidermidihirudinis</name>
    <dbReference type="NCBI Taxonomy" id="1293439"/>
    <lineage>
        <taxon>Bacteria</taxon>
        <taxon>Pseudomonadati</taxon>
        <taxon>Pseudomonadota</taxon>
        <taxon>Alphaproteobacteria</taxon>
        <taxon>Hyphomicrobiales</taxon>
        <taxon>Devosiaceae</taxon>
        <taxon>Devosia</taxon>
    </lineage>
</organism>
<dbReference type="Pfam" id="PF03466">
    <property type="entry name" value="LysR_substrate"/>
    <property type="match status" value="1"/>
</dbReference>
<dbReference type="SUPFAM" id="SSF53850">
    <property type="entry name" value="Periplasmic binding protein-like II"/>
    <property type="match status" value="1"/>
</dbReference>
<protein>
    <recommendedName>
        <fullName evidence="5">HTH lysR-type domain-containing protein</fullName>
    </recommendedName>
</protein>
<dbReference type="PANTHER" id="PTHR30537">
    <property type="entry name" value="HTH-TYPE TRANSCRIPTIONAL REGULATOR"/>
    <property type="match status" value="1"/>
</dbReference>
<comment type="caution">
    <text evidence="6">The sequence shown here is derived from an EMBL/GenBank/DDBJ whole genome shotgun (WGS) entry which is preliminary data.</text>
</comment>
<dbReference type="GO" id="GO:0006351">
    <property type="term" value="P:DNA-templated transcription"/>
    <property type="evidence" value="ECO:0007669"/>
    <property type="project" value="TreeGrafter"/>
</dbReference>
<comment type="similarity">
    <text evidence="1">Belongs to the LysR transcriptional regulatory family.</text>
</comment>
<evidence type="ECO:0000256" key="4">
    <source>
        <dbReference type="ARBA" id="ARBA00023163"/>
    </source>
</evidence>
<keyword evidence="3" id="KW-0238">DNA-binding</keyword>
<dbReference type="RefSeq" id="WP_046138173.1">
    <property type="nucleotide sequence ID" value="NZ_LANJ01000011.1"/>
</dbReference>
<dbReference type="InterPro" id="IPR058163">
    <property type="entry name" value="LysR-type_TF_proteobact-type"/>
</dbReference>
<dbReference type="PATRIC" id="fig|1293439.3.peg.645"/>
<dbReference type="STRING" id="1293439.WH87_05415"/>
<name>A0A0F5QF86_9HYPH</name>
<dbReference type="PROSITE" id="PS50931">
    <property type="entry name" value="HTH_LYSR"/>
    <property type="match status" value="1"/>
</dbReference>
<feature type="domain" description="HTH lysR-type" evidence="5">
    <location>
        <begin position="9"/>
        <end position="66"/>
    </location>
</feature>
<dbReference type="GO" id="GO:0043565">
    <property type="term" value="F:sequence-specific DNA binding"/>
    <property type="evidence" value="ECO:0007669"/>
    <property type="project" value="TreeGrafter"/>
</dbReference>
<evidence type="ECO:0000256" key="3">
    <source>
        <dbReference type="ARBA" id="ARBA00023125"/>
    </source>
</evidence>
<evidence type="ECO:0000256" key="2">
    <source>
        <dbReference type="ARBA" id="ARBA00023015"/>
    </source>
</evidence>
<evidence type="ECO:0000259" key="5">
    <source>
        <dbReference type="PROSITE" id="PS50931"/>
    </source>
</evidence>
<dbReference type="Gene3D" id="3.40.190.10">
    <property type="entry name" value="Periplasmic binding protein-like II"/>
    <property type="match status" value="2"/>
</dbReference>
<reference evidence="6 7" key="1">
    <citation type="submission" date="2015-03" db="EMBL/GenBank/DDBJ databases">
        <authorList>
            <person name="Lepp D."/>
            <person name="Hassan Y.I."/>
            <person name="Li X.-Z."/>
            <person name="Zhou T."/>
        </authorList>
    </citation>
    <scope>NUCLEOTIDE SEQUENCE [LARGE SCALE GENOMIC DNA]</scope>
    <source>
        <strain evidence="6 7">E84</strain>
    </source>
</reference>
<dbReference type="InterPro" id="IPR005119">
    <property type="entry name" value="LysR_subst-bd"/>
</dbReference>
<dbReference type="Gene3D" id="1.10.10.10">
    <property type="entry name" value="Winged helix-like DNA-binding domain superfamily/Winged helix DNA-binding domain"/>
    <property type="match status" value="1"/>
</dbReference>
<dbReference type="EMBL" id="LANJ01000011">
    <property type="protein sequence ID" value="KKC39600.1"/>
    <property type="molecule type" value="Genomic_DNA"/>
</dbReference>
<accession>A0A0F5QF86</accession>